<feature type="domain" description="Ribosome recycling factor" evidence="7">
    <location>
        <begin position="24"/>
        <end position="187"/>
    </location>
</feature>
<dbReference type="Proteomes" id="UP000220102">
    <property type="component" value="Unassembled WGS sequence"/>
</dbReference>
<dbReference type="EMBL" id="PDEQ01000007">
    <property type="protein sequence ID" value="PEN12550.1"/>
    <property type="molecule type" value="Genomic_DNA"/>
</dbReference>
<keyword evidence="9" id="KW-1185">Reference proteome</keyword>
<dbReference type="InterPro" id="IPR036191">
    <property type="entry name" value="RRF_sf"/>
</dbReference>
<dbReference type="Gene3D" id="3.30.1360.40">
    <property type="match status" value="1"/>
</dbReference>
<evidence type="ECO:0000313" key="8">
    <source>
        <dbReference type="EMBL" id="PEN12550.1"/>
    </source>
</evidence>
<evidence type="ECO:0000259" key="7">
    <source>
        <dbReference type="Pfam" id="PF01765"/>
    </source>
</evidence>
<dbReference type="CDD" id="cd00520">
    <property type="entry name" value="RRF"/>
    <property type="match status" value="1"/>
</dbReference>
<comment type="caution">
    <text evidence="8">The sequence shown here is derived from an EMBL/GenBank/DDBJ whole genome shotgun (WGS) entry which is preliminary data.</text>
</comment>
<comment type="subcellular location">
    <subcellularLocation>
        <location evidence="1 6">Cytoplasm</location>
    </subcellularLocation>
</comment>
<dbReference type="GO" id="GO:0043023">
    <property type="term" value="F:ribosomal large subunit binding"/>
    <property type="evidence" value="ECO:0007669"/>
    <property type="project" value="TreeGrafter"/>
</dbReference>
<evidence type="ECO:0000256" key="2">
    <source>
        <dbReference type="ARBA" id="ARBA00005912"/>
    </source>
</evidence>
<dbReference type="HAMAP" id="MF_00040">
    <property type="entry name" value="RRF"/>
    <property type="match status" value="1"/>
</dbReference>
<keyword evidence="3 6" id="KW-0963">Cytoplasm</keyword>
<evidence type="ECO:0000256" key="5">
    <source>
        <dbReference type="ARBA" id="ARBA00025050"/>
    </source>
</evidence>
<dbReference type="OrthoDB" id="9804006at2"/>
<comment type="similarity">
    <text evidence="2 6">Belongs to the RRF family.</text>
</comment>
<gene>
    <name evidence="6" type="primary">frr</name>
    <name evidence="8" type="ORF">CRI94_13580</name>
</gene>
<evidence type="ECO:0000256" key="1">
    <source>
        <dbReference type="ARBA" id="ARBA00004496"/>
    </source>
</evidence>
<proteinExistence type="inferred from homology"/>
<keyword evidence="4 6" id="KW-0648">Protein biosynthesis</keyword>
<dbReference type="GO" id="GO:0006415">
    <property type="term" value="P:translational termination"/>
    <property type="evidence" value="ECO:0007669"/>
    <property type="project" value="UniProtKB-UniRule"/>
</dbReference>
<dbReference type="RefSeq" id="WP_098076797.1">
    <property type="nucleotide sequence ID" value="NZ_PDEQ01000007.1"/>
</dbReference>
<organism evidence="8 9">
    <name type="scientific">Longibacter salinarum</name>
    <dbReference type="NCBI Taxonomy" id="1850348"/>
    <lineage>
        <taxon>Bacteria</taxon>
        <taxon>Pseudomonadati</taxon>
        <taxon>Rhodothermota</taxon>
        <taxon>Rhodothermia</taxon>
        <taxon>Rhodothermales</taxon>
        <taxon>Salisaetaceae</taxon>
        <taxon>Longibacter</taxon>
    </lineage>
</organism>
<dbReference type="Pfam" id="PF01765">
    <property type="entry name" value="RRF"/>
    <property type="match status" value="1"/>
</dbReference>
<name>A0A2A8CVB5_9BACT</name>
<dbReference type="SUPFAM" id="SSF55194">
    <property type="entry name" value="Ribosome recycling factor, RRF"/>
    <property type="match status" value="1"/>
</dbReference>
<dbReference type="FunFam" id="3.30.1360.40:FF:000001">
    <property type="entry name" value="Ribosome-recycling factor"/>
    <property type="match status" value="1"/>
</dbReference>
<sequence>MSDDPVQDVLDDADERMEEAFNFLRSEFNSIRVGRAAPAMLENVKVEYYGSVVPLNQVASVTAPQADLLVVQPFDRNAIGDIERGIMTADLGLNPNNDGEKIRIPVPPLSEERRKELAKKARERAEDAKISIRNIRRDVKDELKKTVEEHNLSEDVMYGAEEDLQEITDKYTNKSDDLLEKKTEAIMKV</sequence>
<dbReference type="NCBIfam" id="TIGR00496">
    <property type="entry name" value="frr"/>
    <property type="match status" value="1"/>
</dbReference>
<dbReference type="InterPro" id="IPR002661">
    <property type="entry name" value="Ribosome_recyc_fac"/>
</dbReference>
<dbReference type="GO" id="GO:0005737">
    <property type="term" value="C:cytoplasm"/>
    <property type="evidence" value="ECO:0007669"/>
    <property type="project" value="UniProtKB-SubCell"/>
</dbReference>
<comment type="function">
    <text evidence="5 6">Responsible for the release of ribosomes from messenger RNA at the termination of protein biosynthesis. May increase the efficiency of translation by recycling ribosomes from one round of translation to another.</text>
</comment>
<dbReference type="PANTHER" id="PTHR20982:SF3">
    <property type="entry name" value="MITOCHONDRIAL RIBOSOME RECYCLING FACTOR PSEUDO 1"/>
    <property type="match status" value="1"/>
</dbReference>
<reference evidence="8 9" key="1">
    <citation type="submission" date="2017-10" db="EMBL/GenBank/DDBJ databases">
        <title>Draft genome of Longibacter Salinarum.</title>
        <authorList>
            <person name="Goh K.M."/>
            <person name="Shamsir M.S."/>
            <person name="Lim S.W."/>
        </authorList>
    </citation>
    <scope>NUCLEOTIDE SEQUENCE [LARGE SCALE GENOMIC DNA]</scope>
    <source>
        <strain evidence="8 9">KCTC 52045</strain>
    </source>
</reference>
<dbReference type="AlphaFoldDB" id="A0A2A8CVB5"/>
<dbReference type="PANTHER" id="PTHR20982">
    <property type="entry name" value="RIBOSOME RECYCLING FACTOR"/>
    <property type="match status" value="1"/>
</dbReference>
<protein>
    <recommendedName>
        <fullName evidence="6">Ribosome-recycling factor</fullName>
        <shortName evidence="6">RRF</shortName>
    </recommendedName>
    <alternativeName>
        <fullName evidence="6">Ribosome-releasing factor</fullName>
    </alternativeName>
</protein>
<evidence type="ECO:0000256" key="6">
    <source>
        <dbReference type="HAMAP-Rule" id="MF_00040"/>
    </source>
</evidence>
<evidence type="ECO:0000256" key="4">
    <source>
        <dbReference type="ARBA" id="ARBA00022917"/>
    </source>
</evidence>
<evidence type="ECO:0000313" key="9">
    <source>
        <dbReference type="Proteomes" id="UP000220102"/>
    </source>
</evidence>
<accession>A0A2A8CVB5</accession>
<evidence type="ECO:0000256" key="3">
    <source>
        <dbReference type="ARBA" id="ARBA00022490"/>
    </source>
</evidence>
<dbReference type="Gene3D" id="1.10.132.20">
    <property type="entry name" value="Ribosome-recycling factor"/>
    <property type="match status" value="1"/>
</dbReference>
<dbReference type="InterPro" id="IPR023584">
    <property type="entry name" value="Ribosome_recyc_fac_dom"/>
</dbReference>
<dbReference type="FunFam" id="1.10.132.20:FF:000001">
    <property type="entry name" value="Ribosome-recycling factor"/>
    <property type="match status" value="1"/>
</dbReference>